<dbReference type="InterPro" id="IPR028082">
    <property type="entry name" value="Peripla_BP_I"/>
</dbReference>
<evidence type="ECO:0000313" key="15">
    <source>
        <dbReference type="Proteomes" id="UP001359485"/>
    </source>
</evidence>
<keyword evidence="9" id="KW-0325">Glycoprotein</keyword>
<feature type="transmembrane region" description="Helical" evidence="12">
    <location>
        <begin position="268"/>
        <end position="291"/>
    </location>
</feature>
<evidence type="ECO:0000256" key="1">
    <source>
        <dbReference type="ARBA" id="ARBA00004651"/>
    </source>
</evidence>
<name>A0ABR1AIX0_POLSC</name>
<feature type="transmembrane region" description="Helical" evidence="12">
    <location>
        <begin position="338"/>
        <end position="359"/>
    </location>
</feature>
<feature type="domain" description="G-protein coupled receptors family 3 profile" evidence="13">
    <location>
        <begin position="268"/>
        <end position="533"/>
    </location>
</feature>
<dbReference type="PROSITE" id="PS00981">
    <property type="entry name" value="G_PROTEIN_RECEP_F3_3"/>
    <property type="match status" value="1"/>
</dbReference>
<dbReference type="InterPro" id="IPR017979">
    <property type="entry name" value="GPCR_3_CS"/>
</dbReference>
<dbReference type="Proteomes" id="UP001359485">
    <property type="component" value="Unassembled WGS sequence"/>
</dbReference>
<evidence type="ECO:0000313" key="14">
    <source>
        <dbReference type="EMBL" id="KAK6620298.1"/>
    </source>
</evidence>
<evidence type="ECO:0000256" key="9">
    <source>
        <dbReference type="ARBA" id="ARBA00023180"/>
    </source>
</evidence>
<dbReference type="InterPro" id="IPR000337">
    <property type="entry name" value="GPCR_3"/>
</dbReference>
<dbReference type="InterPro" id="IPR000162">
    <property type="entry name" value="GPCR_3_mtglu_rcpt"/>
</dbReference>
<dbReference type="InterPro" id="IPR050726">
    <property type="entry name" value="mGluR"/>
</dbReference>
<keyword evidence="5 12" id="KW-1133">Transmembrane helix</keyword>
<dbReference type="SUPFAM" id="SSF53822">
    <property type="entry name" value="Periplasmic binding protein-like I"/>
    <property type="match status" value="1"/>
</dbReference>
<accession>A0ABR1AIX0</accession>
<dbReference type="CDD" id="cd15045">
    <property type="entry name" value="7tmC_mGluRs"/>
    <property type="match status" value="1"/>
</dbReference>
<dbReference type="EMBL" id="JAWJWF010000048">
    <property type="protein sequence ID" value="KAK6620298.1"/>
    <property type="molecule type" value="Genomic_DNA"/>
</dbReference>
<evidence type="ECO:0000259" key="13">
    <source>
        <dbReference type="PROSITE" id="PS50259"/>
    </source>
</evidence>
<feature type="transmembrane region" description="Helical" evidence="12">
    <location>
        <begin position="306"/>
        <end position="326"/>
    </location>
</feature>
<dbReference type="Pfam" id="PF07562">
    <property type="entry name" value="NCD3G"/>
    <property type="match status" value="1"/>
</dbReference>
<evidence type="ECO:0000256" key="10">
    <source>
        <dbReference type="ARBA" id="ARBA00023224"/>
    </source>
</evidence>
<evidence type="ECO:0000256" key="6">
    <source>
        <dbReference type="ARBA" id="ARBA00023040"/>
    </source>
</evidence>
<dbReference type="PROSITE" id="PS50259">
    <property type="entry name" value="G_PROTEIN_RECEP_F3_4"/>
    <property type="match status" value="1"/>
</dbReference>
<dbReference type="InterPro" id="IPR001828">
    <property type="entry name" value="ANF_lig-bd_rcpt"/>
</dbReference>
<feature type="transmembrane region" description="Helical" evidence="12">
    <location>
        <begin position="426"/>
        <end position="449"/>
    </location>
</feature>
<keyword evidence="3" id="KW-1003">Cell membrane</keyword>
<evidence type="ECO:0000256" key="7">
    <source>
        <dbReference type="ARBA" id="ARBA00023136"/>
    </source>
</evidence>
<comment type="similarity">
    <text evidence="2">Belongs to the G-protein coupled receptor 3 family.</text>
</comment>
<dbReference type="Gene3D" id="2.10.50.30">
    <property type="entry name" value="GPCR, family 3, nine cysteines domain"/>
    <property type="match status" value="1"/>
</dbReference>
<dbReference type="Pfam" id="PF01094">
    <property type="entry name" value="ANF_receptor"/>
    <property type="match status" value="1"/>
</dbReference>
<dbReference type="PRINTS" id="PR00593">
    <property type="entry name" value="MTABOTROPICR"/>
</dbReference>
<keyword evidence="10" id="KW-0807">Transducer</keyword>
<feature type="transmembrane region" description="Helical" evidence="12">
    <location>
        <begin position="461"/>
        <end position="481"/>
    </location>
</feature>
<evidence type="ECO:0000256" key="2">
    <source>
        <dbReference type="ARBA" id="ARBA00007242"/>
    </source>
</evidence>
<keyword evidence="4 12" id="KW-0812">Transmembrane</keyword>
<dbReference type="InterPro" id="IPR017978">
    <property type="entry name" value="GPCR_3_C"/>
</dbReference>
<keyword evidence="8" id="KW-0675">Receptor</keyword>
<organism evidence="14 15">
    <name type="scientific">Polyplax serrata</name>
    <name type="common">Common mouse louse</name>
    <dbReference type="NCBI Taxonomy" id="468196"/>
    <lineage>
        <taxon>Eukaryota</taxon>
        <taxon>Metazoa</taxon>
        <taxon>Ecdysozoa</taxon>
        <taxon>Arthropoda</taxon>
        <taxon>Hexapoda</taxon>
        <taxon>Insecta</taxon>
        <taxon>Pterygota</taxon>
        <taxon>Neoptera</taxon>
        <taxon>Paraneoptera</taxon>
        <taxon>Psocodea</taxon>
        <taxon>Troctomorpha</taxon>
        <taxon>Phthiraptera</taxon>
        <taxon>Anoplura</taxon>
        <taxon>Polyplacidae</taxon>
        <taxon>Polyplax</taxon>
    </lineage>
</organism>
<gene>
    <name evidence="14" type="ORF">RUM44_006699</name>
</gene>
<evidence type="ECO:0000256" key="11">
    <source>
        <dbReference type="SAM" id="MobiDB-lite"/>
    </source>
</evidence>
<evidence type="ECO:0000256" key="3">
    <source>
        <dbReference type="ARBA" id="ARBA00022475"/>
    </source>
</evidence>
<evidence type="ECO:0000256" key="5">
    <source>
        <dbReference type="ARBA" id="ARBA00022989"/>
    </source>
</evidence>
<evidence type="ECO:0000256" key="4">
    <source>
        <dbReference type="ARBA" id="ARBA00022692"/>
    </source>
</evidence>
<sequence>MTDKKETNFSWWPTFNPRINKVKAFPGGLICSPCPGFLQQFWEDHFHCKYPNSSRTPYNIKYNKMCTTKEKLTKSNTMFEAQLQFVSDAVMAFAHAFKDMHKELCNGKPGLCSALKPIKGTELLKYLRKIKFTGLSGDEFHFDPNGDGPARYNIIHFKQVAPNDYRWVRVGQYLEGELQLNISEIQFKLGQPHPPESVCSLPCSTGQAKTYVDGESCCWHCFNCTQYQIRHPQDETQCENCPMGTTPNELKTICIEIPEQFLRPESGWAIGAMSFSSTGILLTLFVVGIFVKHSDTPVVRASGRELSYVLLSGILLCYLVTFALVLRPTDFVCGVQRFGAGFCFAVVYAALLTKTNRISRIFNAGKRTAKRPSFISPRSQLIICSGLVGIQVLINGVWIAVSPPRAVHHYPTRDDNHLVCSSHIDASYMIAFGYPILLIVICTVYAVLTRKIPEAFNESKHIGFTMYTTCVIWLAFVPLYFGTSNHVPLRITSMAVTISLSASVTLACLFSPKLYIILVHPERNIRQSMMPARQNMAKNVALTGTSHSFVGPTATVASSNIPHTQTSCLSVKLVRVDESTQSDVYELELDNNVKAVSKNQSTQTLNNNCETKRAQGEGNAVSQPEVVEHPTSLPETIGNESKGGSKGGKANHCNPVANAELVTTTQTTM</sequence>
<proteinExistence type="inferred from homology"/>
<dbReference type="InterPro" id="IPR011500">
    <property type="entry name" value="GPCR_3_9-Cys_dom"/>
</dbReference>
<keyword evidence="6" id="KW-0297">G-protein coupled receptor</keyword>
<dbReference type="InterPro" id="IPR038550">
    <property type="entry name" value="GPCR_3_9-Cys_sf"/>
</dbReference>
<dbReference type="PRINTS" id="PR00248">
    <property type="entry name" value="GPCRMGR"/>
</dbReference>
<feature type="transmembrane region" description="Helical" evidence="12">
    <location>
        <begin position="493"/>
        <end position="519"/>
    </location>
</feature>
<comment type="subcellular location">
    <subcellularLocation>
        <location evidence="1">Cell membrane</location>
        <topology evidence="1">Multi-pass membrane protein</topology>
    </subcellularLocation>
</comment>
<keyword evidence="7 12" id="KW-0472">Membrane</keyword>
<evidence type="ECO:0000256" key="8">
    <source>
        <dbReference type="ARBA" id="ARBA00023170"/>
    </source>
</evidence>
<feature type="transmembrane region" description="Helical" evidence="12">
    <location>
        <begin position="380"/>
        <end position="401"/>
    </location>
</feature>
<protein>
    <recommendedName>
        <fullName evidence="13">G-protein coupled receptors family 3 profile domain-containing protein</fullName>
    </recommendedName>
</protein>
<comment type="caution">
    <text evidence="14">The sequence shown here is derived from an EMBL/GenBank/DDBJ whole genome shotgun (WGS) entry which is preliminary data.</text>
</comment>
<dbReference type="PANTHER" id="PTHR24060">
    <property type="entry name" value="METABOTROPIC GLUTAMATE RECEPTOR"/>
    <property type="match status" value="1"/>
</dbReference>
<dbReference type="Gene3D" id="3.40.50.2300">
    <property type="match status" value="1"/>
</dbReference>
<feature type="region of interest" description="Disordered" evidence="11">
    <location>
        <begin position="613"/>
        <end position="655"/>
    </location>
</feature>
<dbReference type="Pfam" id="PF00003">
    <property type="entry name" value="7tm_3"/>
    <property type="match status" value="1"/>
</dbReference>
<keyword evidence="15" id="KW-1185">Reference proteome</keyword>
<evidence type="ECO:0000256" key="12">
    <source>
        <dbReference type="SAM" id="Phobius"/>
    </source>
</evidence>
<reference evidence="14 15" key="1">
    <citation type="submission" date="2023-09" db="EMBL/GenBank/DDBJ databases">
        <title>Genomes of two closely related lineages of the louse Polyplax serrata with different host specificities.</title>
        <authorList>
            <person name="Martinu J."/>
            <person name="Tarabai H."/>
            <person name="Stefka J."/>
            <person name="Hypsa V."/>
        </authorList>
    </citation>
    <scope>NUCLEOTIDE SEQUENCE [LARGE SCALE GENOMIC DNA]</scope>
    <source>
        <strain evidence="14">98ZLc_SE</strain>
    </source>
</reference>